<dbReference type="AlphaFoldDB" id="A0A6M3IQG5"/>
<organism evidence="1">
    <name type="scientific">viral metagenome</name>
    <dbReference type="NCBI Taxonomy" id="1070528"/>
    <lineage>
        <taxon>unclassified sequences</taxon>
        <taxon>metagenomes</taxon>
        <taxon>organismal metagenomes</taxon>
    </lineage>
</organism>
<sequence>MKSETEIREYLINCEYKAIVSLAANKWERFGYWGGQSVHLRKILGLSSSPSPLRDFAELARKKLNK</sequence>
<proteinExistence type="predicted"/>
<accession>A0A6M3IQG5</accession>
<name>A0A6M3IQG5_9ZZZZ</name>
<protein>
    <submittedName>
        <fullName evidence="1">Uncharacterized protein</fullName>
    </submittedName>
</protein>
<reference evidence="1" key="1">
    <citation type="submission" date="2020-03" db="EMBL/GenBank/DDBJ databases">
        <title>The deep terrestrial virosphere.</title>
        <authorList>
            <person name="Holmfeldt K."/>
            <person name="Nilsson E."/>
            <person name="Simone D."/>
            <person name="Lopez-Fernandez M."/>
            <person name="Wu X."/>
            <person name="de Brujin I."/>
            <person name="Lundin D."/>
            <person name="Andersson A."/>
            <person name="Bertilsson S."/>
            <person name="Dopson M."/>
        </authorList>
    </citation>
    <scope>NUCLEOTIDE SEQUENCE</scope>
    <source>
        <strain evidence="1">MM415B01227</strain>
    </source>
</reference>
<dbReference type="EMBL" id="MT141385">
    <property type="protein sequence ID" value="QJA59786.1"/>
    <property type="molecule type" value="Genomic_DNA"/>
</dbReference>
<gene>
    <name evidence="1" type="ORF">MM415B01227_0003</name>
</gene>
<evidence type="ECO:0000313" key="1">
    <source>
        <dbReference type="EMBL" id="QJA59786.1"/>
    </source>
</evidence>